<keyword evidence="10" id="KW-0675">Receptor</keyword>
<organism evidence="10 11">
    <name type="scientific">Seminavis robusta</name>
    <dbReference type="NCBI Taxonomy" id="568900"/>
    <lineage>
        <taxon>Eukaryota</taxon>
        <taxon>Sar</taxon>
        <taxon>Stramenopiles</taxon>
        <taxon>Ochrophyta</taxon>
        <taxon>Bacillariophyta</taxon>
        <taxon>Bacillariophyceae</taxon>
        <taxon>Bacillariophycidae</taxon>
        <taxon>Naviculales</taxon>
        <taxon>Naviculaceae</taxon>
        <taxon>Seminavis</taxon>
    </lineage>
</organism>
<dbReference type="CDD" id="cd18989">
    <property type="entry name" value="LGIC_ECD_cation"/>
    <property type="match status" value="1"/>
</dbReference>
<evidence type="ECO:0000256" key="1">
    <source>
        <dbReference type="ARBA" id="ARBA00004141"/>
    </source>
</evidence>
<feature type="transmembrane region" description="Helical" evidence="6">
    <location>
        <begin position="325"/>
        <end position="344"/>
    </location>
</feature>
<dbReference type="GO" id="GO:0005230">
    <property type="term" value="F:extracellular ligand-gated monoatomic ion channel activity"/>
    <property type="evidence" value="ECO:0007669"/>
    <property type="project" value="InterPro"/>
</dbReference>
<accession>A0A9N8DGY2</accession>
<keyword evidence="4 6" id="KW-0472">Membrane</keyword>
<dbReference type="InterPro" id="IPR006201">
    <property type="entry name" value="Neur_channel"/>
</dbReference>
<feature type="compositionally biased region" description="Acidic residues" evidence="5">
    <location>
        <begin position="510"/>
        <end position="530"/>
    </location>
</feature>
<feature type="domain" description="Neurotransmitter-gated ion-channel transmembrane" evidence="9">
    <location>
        <begin position="306"/>
        <end position="617"/>
    </location>
</feature>
<dbReference type="InterPro" id="IPR036719">
    <property type="entry name" value="Neuro-gated_channel_TM_sf"/>
</dbReference>
<evidence type="ECO:0000256" key="4">
    <source>
        <dbReference type="ARBA" id="ARBA00023136"/>
    </source>
</evidence>
<protein>
    <submittedName>
        <fullName evidence="10">Acetylcholine receptor subunit alpha</fullName>
    </submittedName>
</protein>
<dbReference type="GO" id="GO:0016020">
    <property type="term" value="C:membrane"/>
    <property type="evidence" value="ECO:0007669"/>
    <property type="project" value="UniProtKB-SubCell"/>
</dbReference>
<dbReference type="PANTHER" id="PTHR18945">
    <property type="entry name" value="NEUROTRANSMITTER GATED ION CHANNEL"/>
    <property type="match status" value="1"/>
</dbReference>
<evidence type="ECO:0000259" key="8">
    <source>
        <dbReference type="Pfam" id="PF02931"/>
    </source>
</evidence>
<comment type="caution">
    <text evidence="10">The sequence shown here is derived from an EMBL/GenBank/DDBJ whole genome shotgun (WGS) entry which is preliminary data.</text>
</comment>
<gene>
    <name evidence="10" type="ORF">SEMRO_85_G045400.1</name>
</gene>
<evidence type="ECO:0000256" key="2">
    <source>
        <dbReference type="ARBA" id="ARBA00022692"/>
    </source>
</evidence>
<feature type="chain" id="PRO_5040142333" evidence="7">
    <location>
        <begin position="23"/>
        <end position="629"/>
    </location>
</feature>
<evidence type="ECO:0000256" key="7">
    <source>
        <dbReference type="SAM" id="SignalP"/>
    </source>
</evidence>
<feature type="transmembrane region" description="Helical" evidence="6">
    <location>
        <begin position="295"/>
        <end position="313"/>
    </location>
</feature>
<dbReference type="InterPro" id="IPR006202">
    <property type="entry name" value="Neur_chan_lig-bd"/>
</dbReference>
<keyword evidence="11" id="KW-1185">Reference proteome</keyword>
<dbReference type="InterPro" id="IPR038050">
    <property type="entry name" value="Neuro_actylchol_rec"/>
</dbReference>
<dbReference type="Pfam" id="PF02932">
    <property type="entry name" value="Neur_chan_memb"/>
    <property type="match status" value="1"/>
</dbReference>
<dbReference type="InterPro" id="IPR006029">
    <property type="entry name" value="Neurotrans-gated_channel_TM"/>
</dbReference>
<dbReference type="SUPFAM" id="SSF90112">
    <property type="entry name" value="Neurotransmitter-gated ion-channel transmembrane pore"/>
    <property type="match status" value="1"/>
</dbReference>
<dbReference type="SUPFAM" id="SSF63712">
    <property type="entry name" value="Nicotinic receptor ligand binding domain-like"/>
    <property type="match status" value="1"/>
</dbReference>
<dbReference type="Gene3D" id="1.20.58.390">
    <property type="entry name" value="Neurotransmitter-gated ion-channel transmembrane domain"/>
    <property type="match status" value="1"/>
</dbReference>
<evidence type="ECO:0000313" key="10">
    <source>
        <dbReference type="EMBL" id="CAB9500519.1"/>
    </source>
</evidence>
<dbReference type="Gene3D" id="2.70.170.10">
    <property type="entry name" value="Neurotransmitter-gated ion-channel ligand-binding domain"/>
    <property type="match status" value="1"/>
</dbReference>
<name>A0A9N8DGY2_9STRA</name>
<reference evidence="10" key="1">
    <citation type="submission" date="2020-06" db="EMBL/GenBank/DDBJ databases">
        <authorList>
            <consortium name="Plant Systems Biology data submission"/>
        </authorList>
    </citation>
    <scope>NUCLEOTIDE SEQUENCE</scope>
    <source>
        <strain evidence="10">D6</strain>
    </source>
</reference>
<keyword evidence="3 6" id="KW-1133">Transmembrane helix</keyword>
<evidence type="ECO:0000256" key="6">
    <source>
        <dbReference type="SAM" id="Phobius"/>
    </source>
</evidence>
<dbReference type="Proteomes" id="UP001153069">
    <property type="component" value="Unassembled WGS sequence"/>
</dbReference>
<sequence length="629" mass="71426">MTAASPLWLLLLWVCFYHGISAASPRMHPGAARRRAQQQQQQQQQLDAYPNNLPNSTQALRRALLVNYDRRSFPFESVWRQDQQEERSGLPVDVGLNFHRVLKVDVTSSVADLIVWVRQEWTDPRLRWNPADYNNLTTLHVWVGGDGSGVGGETSEIWTPDLQLWNLEVPLEESLASASALVSSNGRVFWSRPGHVRPVCKFRGLDDFPFDTLECTLEIGSWAYTGLYIRPLKMEQGFTIGGSETAGESYAEFTLRDVHCEAYTYPPFPGAPEEDWPVLHYHLAFSRSWQPYARGYLILQVTLNLVAFTAFWLPPHIGERMGLSITAMLAAVASELVVAANVPAAAELTWFAKFSLISLFFSALALMVSAAVIYFHYHTGDDLVPRWVRWIQQRVLQSRNNNNNNNKEMRFSLPPERYHHQSQVKFAQCQDASASSLSEAKREEPICCKSDEDDDDEGSVVVEFVEVDDESQNKLFASSLLSEEKKEDNLLVEPICKSDDDEGSVVVEFEADDDDIDADDIDDGDDDDNVNNDNSNNNLETIVGDVHNRRQRYRSRRDSTISFRASTRTRKSIKTTMGRDADDFKNLHEMKNNWRWQQVARAIDDAARVLFPFAYAIALSVVLAKAESW</sequence>
<evidence type="ECO:0000313" key="11">
    <source>
        <dbReference type="Proteomes" id="UP001153069"/>
    </source>
</evidence>
<feature type="region of interest" description="Disordered" evidence="5">
    <location>
        <begin position="510"/>
        <end position="540"/>
    </location>
</feature>
<comment type="subcellular location">
    <subcellularLocation>
        <location evidence="1">Membrane</location>
        <topology evidence="1">Multi-pass membrane protein</topology>
    </subcellularLocation>
</comment>
<evidence type="ECO:0000256" key="3">
    <source>
        <dbReference type="ARBA" id="ARBA00022989"/>
    </source>
</evidence>
<dbReference type="OrthoDB" id="5975154at2759"/>
<dbReference type="EMBL" id="CAICTM010000084">
    <property type="protein sequence ID" value="CAB9500519.1"/>
    <property type="molecule type" value="Genomic_DNA"/>
</dbReference>
<feature type="domain" description="Neurotransmitter-gated ion-channel ligand-binding" evidence="8">
    <location>
        <begin position="59"/>
        <end position="287"/>
    </location>
</feature>
<proteinExistence type="predicted"/>
<dbReference type="AlphaFoldDB" id="A0A9N8DGY2"/>
<dbReference type="Pfam" id="PF02931">
    <property type="entry name" value="Neur_chan_LBD"/>
    <property type="match status" value="1"/>
</dbReference>
<feature type="signal peptide" evidence="7">
    <location>
        <begin position="1"/>
        <end position="22"/>
    </location>
</feature>
<dbReference type="GO" id="GO:0004888">
    <property type="term" value="F:transmembrane signaling receptor activity"/>
    <property type="evidence" value="ECO:0007669"/>
    <property type="project" value="InterPro"/>
</dbReference>
<evidence type="ECO:0000256" key="5">
    <source>
        <dbReference type="SAM" id="MobiDB-lite"/>
    </source>
</evidence>
<evidence type="ECO:0000259" key="9">
    <source>
        <dbReference type="Pfam" id="PF02932"/>
    </source>
</evidence>
<keyword evidence="2 6" id="KW-0812">Transmembrane</keyword>
<feature type="transmembrane region" description="Helical" evidence="6">
    <location>
        <begin position="356"/>
        <end position="377"/>
    </location>
</feature>
<dbReference type="InterPro" id="IPR036734">
    <property type="entry name" value="Neur_chan_lig-bd_sf"/>
</dbReference>
<keyword evidence="7" id="KW-0732">Signal</keyword>